<protein>
    <submittedName>
        <fullName evidence="5">MarR family transcriptional regulator</fullName>
    </submittedName>
</protein>
<keyword evidence="3" id="KW-0804">Transcription</keyword>
<evidence type="ECO:0000313" key="5">
    <source>
        <dbReference type="EMBL" id="MBD7912512.1"/>
    </source>
</evidence>
<dbReference type="InterPro" id="IPR000835">
    <property type="entry name" value="HTH_MarR-typ"/>
</dbReference>
<dbReference type="EMBL" id="JACSRA010000024">
    <property type="protein sequence ID" value="MBD7912512.1"/>
    <property type="molecule type" value="Genomic_DNA"/>
</dbReference>
<dbReference type="PROSITE" id="PS01117">
    <property type="entry name" value="HTH_MARR_1"/>
    <property type="match status" value="1"/>
</dbReference>
<comment type="caution">
    <text evidence="5">The sequence shown here is derived from an EMBL/GenBank/DDBJ whole genome shotgun (WGS) entry which is preliminary data.</text>
</comment>
<dbReference type="RefSeq" id="WP_143317747.1">
    <property type="nucleotide sequence ID" value="NZ_JACSRA010000024.1"/>
</dbReference>
<dbReference type="PROSITE" id="PS50995">
    <property type="entry name" value="HTH_MARR_2"/>
    <property type="match status" value="1"/>
</dbReference>
<evidence type="ECO:0000256" key="3">
    <source>
        <dbReference type="ARBA" id="ARBA00023163"/>
    </source>
</evidence>
<keyword evidence="2" id="KW-0238">DNA-binding</keyword>
<organism evidence="5 6">
    <name type="scientific">Clostridium cibarium</name>
    <dbReference type="NCBI Taxonomy" id="2762247"/>
    <lineage>
        <taxon>Bacteria</taxon>
        <taxon>Bacillati</taxon>
        <taxon>Bacillota</taxon>
        <taxon>Clostridia</taxon>
        <taxon>Eubacteriales</taxon>
        <taxon>Clostridiaceae</taxon>
        <taxon>Clostridium</taxon>
    </lineage>
</organism>
<dbReference type="Pfam" id="PF01047">
    <property type="entry name" value="MarR"/>
    <property type="match status" value="1"/>
</dbReference>
<dbReference type="InterPro" id="IPR023187">
    <property type="entry name" value="Tscrpt_reg_MarR-type_CS"/>
</dbReference>
<dbReference type="Gene3D" id="1.10.10.10">
    <property type="entry name" value="Winged helix-like DNA-binding domain superfamily/Winged helix DNA-binding domain"/>
    <property type="match status" value="1"/>
</dbReference>
<sequence>MYESIGQITNQTNKKIIYFLNSKLEVFDITLEQWNVLLKLSQENKINQKQLAHKVDKDEPTLARILNILERKGLVVRQPSKEDKRAFCLNLTDKGVSLKKKIEPFFGSLFEIIISGVAIEEIEIYKRVLMKINNNINIKHVGKK</sequence>
<dbReference type="PANTHER" id="PTHR42756:SF1">
    <property type="entry name" value="TRANSCRIPTIONAL REPRESSOR OF EMRAB OPERON"/>
    <property type="match status" value="1"/>
</dbReference>
<feature type="domain" description="HTH marR-type" evidence="4">
    <location>
        <begin position="1"/>
        <end position="134"/>
    </location>
</feature>
<keyword evidence="6" id="KW-1185">Reference proteome</keyword>
<dbReference type="Proteomes" id="UP000627781">
    <property type="component" value="Unassembled WGS sequence"/>
</dbReference>
<dbReference type="SMART" id="SM00347">
    <property type="entry name" value="HTH_MARR"/>
    <property type="match status" value="1"/>
</dbReference>
<proteinExistence type="predicted"/>
<keyword evidence="1" id="KW-0805">Transcription regulation</keyword>
<gene>
    <name evidence="5" type="ORF">H9661_14210</name>
</gene>
<evidence type="ECO:0000256" key="1">
    <source>
        <dbReference type="ARBA" id="ARBA00023015"/>
    </source>
</evidence>
<dbReference type="InterPro" id="IPR036388">
    <property type="entry name" value="WH-like_DNA-bd_sf"/>
</dbReference>
<evidence type="ECO:0000259" key="4">
    <source>
        <dbReference type="PROSITE" id="PS50995"/>
    </source>
</evidence>
<reference evidence="5 6" key="1">
    <citation type="submission" date="2020-08" db="EMBL/GenBank/DDBJ databases">
        <title>A Genomic Blueprint of the Chicken Gut Microbiome.</title>
        <authorList>
            <person name="Gilroy R."/>
            <person name="Ravi A."/>
            <person name="Getino M."/>
            <person name="Pursley I."/>
            <person name="Horton D.L."/>
            <person name="Alikhan N.-F."/>
            <person name="Baker D."/>
            <person name="Gharbi K."/>
            <person name="Hall N."/>
            <person name="Watson M."/>
            <person name="Adriaenssens E.M."/>
            <person name="Foster-Nyarko E."/>
            <person name="Jarju S."/>
            <person name="Secka A."/>
            <person name="Antonio M."/>
            <person name="Oren A."/>
            <person name="Chaudhuri R."/>
            <person name="La Ragione R.M."/>
            <person name="Hildebrand F."/>
            <person name="Pallen M.J."/>
        </authorList>
    </citation>
    <scope>NUCLEOTIDE SEQUENCE [LARGE SCALE GENOMIC DNA]</scope>
    <source>
        <strain evidence="5 6">Sa3CVN1</strain>
    </source>
</reference>
<name>A0ABR8PWF2_9CLOT</name>
<dbReference type="InterPro" id="IPR036390">
    <property type="entry name" value="WH_DNA-bd_sf"/>
</dbReference>
<evidence type="ECO:0000256" key="2">
    <source>
        <dbReference type="ARBA" id="ARBA00023125"/>
    </source>
</evidence>
<dbReference type="SUPFAM" id="SSF46785">
    <property type="entry name" value="Winged helix' DNA-binding domain"/>
    <property type="match status" value="1"/>
</dbReference>
<dbReference type="PRINTS" id="PR00598">
    <property type="entry name" value="HTHMARR"/>
</dbReference>
<dbReference type="PANTHER" id="PTHR42756">
    <property type="entry name" value="TRANSCRIPTIONAL REGULATOR, MARR"/>
    <property type="match status" value="1"/>
</dbReference>
<accession>A0ABR8PWF2</accession>
<evidence type="ECO:0000313" key="6">
    <source>
        <dbReference type="Proteomes" id="UP000627781"/>
    </source>
</evidence>